<dbReference type="PROSITE" id="PS00194">
    <property type="entry name" value="THIOREDOXIN_1"/>
    <property type="match status" value="1"/>
</dbReference>
<evidence type="ECO:0000256" key="2">
    <source>
        <dbReference type="ARBA" id="ARBA00022748"/>
    </source>
</evidence>
<dbReference type="InterPro" id="IPR025380">
    <property type="entry name" value="DUF4369"/>
</dbReference>
<dbReference type="SUPFAM" id="SSF52833">
    <property type="entry name" value="Thioredoxin-like"/>
    <property type="match status" value="1"/>
</dbReference>
<keyword evidence="3" id="KW-1015">Disulfide bond</keyword>
<evidence type="ECO:0000313" key="7">
    <source>
        <dbReference type="Proteomes" id="UP000199452"/>
    </source>
</evidence>
<evidence type="ECO:0000256" key="4">
    <source>
        <dbReference type="ARBA" id="ARBA00023284"/>
    </source>
</evidence>
<dbReference type="Pfam" id="PF00578">
    <property type="entry name" value="AhpC-TSA"/>
    <property type="match status" value="1"/>
</dbReference>
<feature type="domain" description="Thioredoxin" evidence="5">
    <location>
        <begin position="228"/>
        <end position="368"/>
    </location>
</feature>
<dbReference type="GO" id="GO:0016491">
    <property type="term" value="F:oxidoreductase activity"/>
    <property type="evidence" value="ECO:0007669"/>
    <property type="project" value="InterPro"/>
</dbReference>
<evidence type="ECO:0000256" key="1">
    <source>
        <dbReference type="ARBA" id="ARBA00004196"/>
    </source>
</evidence>
<keyword evidence="4" id="KW-0676">Redox-active center</keyword>
<evidence type="ECO:0000259" key="5">
    <source>
        <dbReference type="PROSITE" id="PS51352"/>
    </source>
</evidence>
<dbReference type="PANTHER" id="PTHR42852:SF6">
    <property type="entry name" value="THIOL:DISULFIDE INTERCHANGE PROTEIN DSBE"/>
    <property type="match status" value="1"/>
</dbReference>
<dbReference type="PANTHER" id="PTHR42852">
    <property type="entry name" value="THIOL:DISULFIDE INTERCHANGE PROTEIN DSBE"/>
    <property type="match status" value="1"/>
</dbReference>
<dbReference type="InterPro" id="IPR017937">
    <property type="entry name" value="Thioredoxin_CS"/>
</dbReference>
<sequence length="368" mass="40634">MKRLLLGLIPILALASCSQGNKFDLNVTVTGQPTGNMVYLQTLNEREFINVDSTEIKDNAFTFTGQLEQPDLYFIRIGQSEPIMLFLENSSIEVKANLDSIDKAVIKGSATQDLYKSYNTGLLPIQAKMDNLYAKADSLKMVNALTPSADKQLEIEYDAISSEQSAYTNKFIQDNPKSVASAFIAYRFLANRLEFPELEKLVLLFDASIAKSQYVVKLTEKVETMRKTAVGQPYVDFSLADTSGTQISLSSLVDGKTVVMIDFWASWCGPCRGENPSVVAMYAELKGKGFQIMGVSLDKTKEAWIKGIKEDGITYPQVSDLLYWQSAAAKLYAVSGIPHTVLIGKDGKIAAKNLRGDELKAKVLELLK</sequence>
<dbReference type="PROSITE" id="PS51257">
    <property type="entry name" value="PROKAR_LIPOPROTEIN"/>
    <property type="match status" value="1"/>
</dbReference>
<reference evidence="6 7" key="1">
    <citation type="submission" date="2016-09" db="EMBL/GenBank/DDBJ databases">
        <authorList>
            <person name="Capua I."/>
            <person name="De Benedictis P."/>
            <person name="Joannis T."/>
            <person name="Lombin L.H."/>
            <person name="Cattoli G."/>
        </authorList>
    </citation>
    <scope>NUCLEOTIDE SEQUENCE [LARGE SCALE GENOMIC DNA]</scope>
    <source>
        <strain evidence="6 7">A7P-90m</strain>
    </source>
</reference>
<dbReference type="Gene3D" id="3.40.30.10">
    <property type="entry name" value="Glutaredoxin"/>
    <property type="match status" value="1"/>
</dbReference>
<organism evidence="6 7">
    <name type="scientific">Williamwhitmania taraxaci</name>
    <dbReference type="NCBI Taxonomy" id="1640674"/>
    <lineage>
        <taxon>Bacteria</taxon>
        <taxon>Pseudomonadati</taxon>
        <taxon>Bacteroidota</taxon>
        <taxon>Bacteroidia</taxon>
        <taxon>Bacteroidales</taxon>
        <taxon>Williamwhitmaniaceae</taxon>
        <taxon>Williamwhitmania</taxon>
    </lineage>
</organism>
<comment type="subcellular location">
    <subcellularLocation>
        <location evidence="1">Cell envelope</location>
    </subcellularLocation>
</comment>
<dbReference type="InterPro" id="IPR000866">
    <property type="entry name" value="AhpC/TSA"/>
</dbReference>
<evidence type="ECO:0000313" key="6">
    <source>
        <dbReference type="EMBL" id="SDC92479.1"/>
    </source>
</evidence>
<dbReference type="InterPro" id="IPR036249">
    <property type="entry name" value="Thioredoxin-like_sf"/>
</dbReference>
<accession>A0A1G6QJB9</accession>
<dbReference type="RefSeq" id="WP_092440024.1">
    <property type="nucleotide sequence ID" value="NZ_FMYP01000062.1"/>
</dbReference>
<dbReference type="Proteomes" id="UP000199452">
    <property type="component" value="Unassembled WGS sequence"/>
</dbReference>
<dbReference type="OrthoDB" id="9794348at2"/>
<dbReference type="GO" id="GO:0016209">
    <property type="term" value="F:antioxidant activity"/>
    <property type="evidence" value="ECO:0007669"/>
    <property type="project" value="InterPro"/>
</dbReference>
<dbReference type="GO" id="GO:0017004">
    <property type="term" value="P:cytochrome complex assembly"/>
    <property type="evidence" value="ECO:0007669"/>
    <property type="project" value="UniProtKB-KW"/>
</dbReference>
<name>A0A1G6QJB9_9BACT</name>
<keyword evidence="7" id="KW-1185">Reference proteome</keyword>
<dbReference type="InterPro" id="IPR050553">
    <property type="entry name" value="Thioredoxin_ResA/DsbE_sf"/>
</dbReference>
<dbReference type="CDD" id="cd02966">
    <property type="entry name" value="TlpA_like_family"/>
    <property type="match status" value="1"/>
</dbReference>
<dbReference type="InterPro" id="IPR013766">
    <property type="entry name" value="Thioredoxin_domain"/>
</dbReference>
<dbReference type="GO" id="GO:0030313">
    <property type="term" value="C:cell envelope"/>
    <property type="evidence" value="ECO:0007669"/>
    <property type="project" value="UniProtKB-SubCell"/>
</dbReference>
<keyword evidence="2" id="KW-0201">Cytochrome c-type biogenesis</keyword>
<dbReference type="STRING" id="1640674.SAMN05216323_10628"/>
<evidence type="ECO:0000256" key="3">
    <source>
        <dbReference type="ARBA" id="ARBA00023157"/>
    </source>
</evidence>
<protein>
    <submittedName>
        <fullName evidence="6">Peroxiredoxin</fullName>
    </submittedName>
</protein>
<dbReference type="AlphaFoldDB" id="A0A1G6QJB9"/>
<gene>
    <name evidence="6" type="ORF">SAMN05216323_10628</name>
</gene>
<proteinExistence type="predicted"/>
<dbReference type="Pfam" id="PF14289">
    <property type="entry name" value="DUF4369"/>
    <property type="match status" value="1"/>
</dbReference>
<dbReference type="PROSITE" id="PS51352">
    <property type="entry name" value="THIOREDOXIN_2"/>
    <property type="match status" value="1"/>
</dbReference>
<dbReference type="EMBL" id="FMYP01000062">
    <property type="protein sequence ID" value="SDC92479.1"/>
    <property type="molecule type" value="Genomic_DNA"/>
</dbReference>